<evidence type="ECO:0000313" key="2">
    <source>
        <dbReference type="EMBL" id="MBS2211772.1"/>
    </source>
</evidence>
<reference evidence="2 3" key="1">
    <citation type="journal article" date="2014" name="Int. J. Syst. Evol. Microbiol.">
        <title>Carboxylicivirga gen. nov. in the family Marinilabiliaceae with two novel species, Carboxylicivirga mesophila sp. nov. and Carboxylicivirga taeanensis sp. nov., and reclassification of Cytophaga fermentans as Saccharicrinis fermentans gen. nov., comb. nov.</title>
        <authorList>
            <person name="Yang S.H."/>
            <person name="Seo H.S."/>
            <person name="Woo J.H."/>
            <person name="Oh H.M."/>
            <person name="Jang H."/>
            <person name="Lee J.H."/>
            <person name="Kim S.J."/>
            <person name="Kwon K.K."/>
        </authorList>
    </citation>
    <scope>NUCLEOTIDE SEQUENCE [LARGE SCALE GENOMIC DNA]</scope>
    <source>
        <strain evidence="2 3">JCM 18290</strain>
    </source>
</reference>
<proteinExistence type="predicted"/>
<evidence type="ECO:0000256" key="1">
    <source>
        <dbReference type="SAM" id="Coils"/>
    </source>
</evidence>
<feature type="coiled-coil region" evidence="1">
    <location>
        <begin position="96"/>
        <end position="151"/>
    </location>
</feature>
<dbReference type="Proteomes" id="UP000721861">
    <property type="component" value="Unassembled WGS sequence"/>
</dbReference>
<evidence type="ECO:0000313" key="3">
    <source>
        <dbReference type="Proteomes" id="UP000721861"/>
    </source>
</evidence>
<name>A0ABS5KA64_9BACT</name>
<accession>A0ABS5KA64</accession>
<organism evidence="2 3">
    <name type="scientific">Carboxylicivirga mesophila</name>
    <dbReference type="NCBI Taxonomy" id="1166478"/>
    <lineage>
        <taxon>Bacteria</taxon>
        <taxon>Pseudomonadati</taxon>
        <taxon>Bacteroidota</taxon>
        <taxon>Bacteroidia</taxon>
        <taxon>Marinilabiliales</taxon>
        <taxon>Marinilabiliaceae</taxon>
        <taxon>Carboxylicivirga</taxon>
    </lineage>
</organism>
<sequence length="289" mass="32985">MRYLLTLSLLLALFGCQQKNGSSDSDKEMDSLRMLSMEKDRQMNNLVAALIEIDDNLQAIKEKENLITLNVASNETGGEALEERINRDIQVIYDLMLQNKEQISKLEKQLQQSGANNTNLNKLVKRLNAQLKDKTVEIIRLQQKLESQSLQIDDLNFTIEGLQIVVDSLEGVKYATQQALDETTEKLYRAYYVFGTKKELKEQEILSSDGFLSKAKLLAEGYSQDYFTTIDYRELDSLNVYMAKAKILSNHPESSYTLEASEEGAMVLKISDKESFWSMSRHLVIQVSK</sequence>
<dbReference type="PROSITE" id="PS51257">
    <property type="entry name" value="PROKAR_LIPOPROTEIN"/>
    <property type="match status" value="1"/>
</dbReference>
<dbReference type="RefSeq" id="WP_212228048.1">
    <property type="nucleotide sequence ID" value="NZ_JAGUCN010000010.1"/>
</dbReference>
<keyword evidence="3" id="KW-1185">Reference proteome</keyword>
<keyword evidence="1" id="KW-0175">Coiled coil</keyword>
<comment type="caution">
    <text evidence="2">The sequence shown here is derived from an EMBL/GenBank/DDBJ whole genome shotgun (WGS) entry which is preliminary data.</text>
</comment>
<gene>
    <name evidence="2" type="ORF">KEM09_10175</name>
</gene>
<protein>
    <submittedName>
        <fullName evidence="2">Uncharacterized protein</fullName>
    </submittedName>
</protein>
<dbReference type="EMBL" id="JAGUCN010000010">
    <property type="protein sequence ID" value="MBS2211772.1"/>
    <property type="molecule type" value="Genomic_DNA"/>
</dbReference>